<gene>
    <name evidence="2" type="ORF">V6N12_065925</name>
</gene>
<accession>A0ABR2BEC9</accession>
<dbReference type="Proteomes" id="UP001472677">
    <property type="component" value="Unassembled WGS sequence"/>
</dbReference>
<evidence type="ECO:0000313" key="2">
    <source>
        <dbReference type="EMBL" id="KAK8505473.1"/>
    </source>
</evidence>
<proteinExistence type="predicted"/>
<name>A0ABR2BEC9_9ROSI</name>
<dbReference type="EMBL" id="JBBPBM010000127">
    <property type="protein sequence ID" value="KAK8505473.1"/>
    <property type="molecule type" value="Genomic_DNA"/>
</dbReference>
<protein>
    <recommendedName>
        <fullName evidence="1">PB1 domain-containing protein</fullName>
    </recommendedName>
</protein>
<keyword evidence="3" id="KW-1185">Reference proteome</keyword>
<dbReference type="PANTHER" id="PTHR31066">
    <property type="entry name" value="OS05G0427100 PROTEIN-RELATED"/>
    <property type="match status" value="1"/>
</dbReference>
<evidence type="ECO:0000313" key="3">
    <source>
        <dbReference type="Proteomes" id="UP001472677"/>
    </source>
</evidence>
<sequence length="66" mass="7607">MLHSAHQLRDVSFQELVQKTLAIYNQAHMIKYRLPEEDLDALVSISCDKDQENMMEKCNVLEDGGL</sequence>
<dbReference type="SUPFAM" id="SSF54277">
    <property type="entry name" value="CAD &amp; PB1 domains"/>
    <property type="match status" value="1"/>
</dbReference>
<comment type="caution">
    <text evidence="2">The sequence shown here is derived from an EMBL/GenBank/DDBJ whole genome shotgun (WGS) entry which is preliminary data.</text>
</comment>
<dbReference type="Gene3D" id="3.10.20.90">
    <property type="entry name" value="Phosphatidylinositol 3-kinase Catalytic Subunit, Chain A, domain 1"/>
    <property type="match status" value="1"/>
</dbReference>
<reference evidence="2 3" key="1">
    <citation type="journal article" date="2024" name="G3 (Bethesda)">
        <title>Genome assembly of Hibiscus sabdariffa L. provides insights into metabolisms of medicinal natural products.</title>
        <authorList>
            <person name="Kim T."/>
        </authorList>
    </citation>
    <scope>NUCLEOTIDE SEQUENCE [LARGE SCALE GENOMIC DNA]</scope>
    <source>
        <strain evidence="2">TK-2024</strain>
        <tissue evidence="2">Old leaves</tissue>
    </source>
</reference>
<organism evidence="2 3">
    <name type="scientific">Hibiscus sabdariffa</name>
    <name type="common">roselle</name>
    <dbReference type="NCBI Taxonomy" id="183260"/>
    <lineage>
        <taxon>Eukaryota</taxon>
        <taxon>Viridiplantae</taxon>
        <taxon>Streptophyta</taxon>
        <taxon>Embryophyta</taxon>
        <taxon>Tracheophyta</taxon>
        <taxon>Spermatophyta</taxon>
        <taxon>Magnoliopsida</taxon>
        <taxon>eudicotyledons</taxon>
        <taxon>Gunneridae</taxon>
        <taxon>Pentapetalae</taxon>
        <taxon>rosids</taxon>
        <taxon>malvids</taxon>
        <taxon>Malvales</taxon>
        <taxon>Malvaceae</taxon>
        <taxon>Malvoideae</taxon>
        <taxon>Hibiscus</taxon>
    </lineage>
</organism>
<evidence type="ECO:0000259" key="1">
    <source>
        <dbReference type="Pfam" id="PF00564"/>
    </source>
</evidence>
<dbReference type="InterPro" id="IPR000270">
    <property type="entry name" value="PB1_dom"/>
</dbReference>
<dbReference type="InterPro" id="IPR053198">
    <property type="entry name" value="Gynoecium_Dev_Regulator"/>
</dbReference>
<dbReference type="PANTHER" id="PTHR31066:SF97">
    <property type="entry name" value="OS03G0401100 PROTEIN"/>
    <property type="match status" value="1"/>
</dbReference>
<feature type="domain" description="PB1" evidence="1">
    <location>
        <begin position="6"/>
        <end position="61"/>
    </location>
</feature>
<dbReference type="Pfam" id="PF00564">
    <property type="entry name" value="PB1"/>
    <property type="match status" value="1"/>
</dbReference>